<organism evidence="6 7">
    <name type="scientific">Pseudonocardia adelaidensis</name>
    <dbReference type="NCBI Taxonomy" id="648754"/>
    <lineage>
        <taxon>Bacteria</taxon>
        <taxon>Bacillati</taxon>
        <taxon>Actinomycetota</taxon>
        <taxon>Actinomycetes</taxon>
        <taxon>Pseudonocardiales</taxon>
        <taxon>Pseudonocardiaceae</taxon>
        <taxon>Pseudonocardia</taxon>
    </lineage>
</organism>
<dbReference type="PROSITE" id="PS51683">
    <property type="entry name" value="SAM_OMT_II"/>
    <property type="match status" value="1"/>
</dbReference>
<dbReference type="SUPFAM" id="SSF53335">
    <property type="entry name" value="S-adenosyl-L-methionine-dependent methyltransferases"/>
    <property type="match status" value="1"/>
</dbReference>
<evidence type="ECO:0000259" key="5">
    <source>
        <dbReference type="Pfam" id="PF08100"/>
    </source>
</evidence>
<evidence type="ECO:0000256" key="3">
    <source>
        <dbReference type="ARBA" id="ARBA00022691"/>
    </source>
</evidence>
<dbReference type="InterPro" id="IPR016461">
    <property type="entry name" value="COMT-like"/>
</dbReference>
<dbReference type="RefSeq" id="WP_345606720.1">
    <property type="nucleotide sequence ID" value="NZ_BAABJO010000014.1"/>
</dbReference>
<keyword evidence="1 6" id="KW-0489">Methyltransferase</keyword>
<keyword evidence="7" id="KW-1185">Reference proteome</keyword>
<evidence type="ECO:0000313" key="6">
    <source>
        <dbReference type="EMBL" id="GAA5125534.1"/>
    </source>
</evidence>
<evidence type="ECO:0000259" key="4">
    <source>
        <dbReference type="Pfam" id="PF00891"/>
    </source>
</evidence>
<dbReference type="InterPro" id="IPR036388">
    <property type="entry name" value="WH-like_DNA-bd_sf"/>
</dbReference>
<dbReference type="EMBL" id="BAABJO010000014">
    <property type="protein sequence ID" value="GAA5125534.1"/>
    <property type="molecule type" value="Genomic_DNA"/>
</dbReference>
<dbReference type="GO" id="GO:0032259">
    <property type="term" value="P:methylation"/>
    <property type="evidence" value="ECO:0007669"/>
    <property type="project" value="UniProtKB-KW"/>
</dbReference>
<dbReference type="PANTHER" id="PTHR43712:SF2">
    <property type="entry name" value="O-METHYLTRANSFERASE CICE"/>
    <property type="match status" value="1"/>
</dbReference>
<dbReference type="Pfam" id="PF08100">
    <property type="entry name" value="Dimerisation"/>
    <property type="match status" value="1"/>
</dbReference>
<keyword evidence="2" id="KW-0808">Transferase</keyword>
<dbReference type="InterPro" id="IPR029063">
    <property type="entry name" value="SAM-dependent_MTases_sf"/>
</dbReference>
<evidence type="ECO:0000256" key="1">
    <source>
        <dbReference type="ARBA" id="ARBA00022603"/>
    </source>
</evidence>
<dbReference type="PANTHER" id="PTHR43712">
    <property type="entry name" value="PUTATIVE (AFU_ORTHOLOGUE AFUA_4G14580)-RELATED"/>
    <property type="match status" value="1"/>
</dbReference>
<protein>
    <submittedName>
        <fullName evidence="6">Methyltransferase</fullName>
    </submittedName>
</protein>
<sequence length="341" mass="36729">MLEDTQHNRTAEDFSVVLRMISGHFVAQIVATFAELGFAEHLAAGPQTSDALAERGRTDPAATYRLLRAGVMLGLVSHTDGVFAATRLLHTLRPGTPNSLGHLARAWTAPGHWLPWGRLPEVVRTGSSQADAALGGSIFEYFATNSEEGALFTRAVSELSTPVINEAVPVLELGATKTVADIGGANGAFVLSLLAANPHLHGSVLELPHAVPDARAEAHRRGLTDRFDVQVGDFFESVPAADLYLLKFILHDWSDEENVRILRNCRESLNPGGRLVIVEIVLGETSDPGIGALMDMNMQVMLPGRERSLAEFDALLAAAGFRRTGLTRLQVPYAMIEAELA</sequence>
<reference evidence="7" key="1">
    <citation type="journal article" date="2019" name="Int. J. Syst. Evol. Microbiol.">
        <title>The Global Catalogue of Microorganisms (GCM) 10K type strain sequencing project: providing services to taxonomists for standard genome sequencing and annotation.</title>
        <authorList>
            <consortium name="The Broad Institute Genomics Platform"/>
            <consortium name="The Broad Institute Genome Sequencing Center for Infectious Disease"/>
            <person name="Wu L."/>
            <person name="Ma J."/>
        </authorList>
    </citation>
    <scope>NUCLEOTIDE SEQUENCE [LARGE SCALE GENOMIC DNA]</scope>
    <source>
        <strain evidence="7">JCM 18302</strain>
    </source>
</reference>
<name>A0ABP9NL61_9PSEU</name>
<dbReference type="Pfam" id="PF00891">
    <property type="entry name" value="Methyltransf_2"/>
    <property type="match status" value="1"/>
</dbReference>
<dbReference type="GO" id="GO:0008168">
    <property type="term" value="F:methyltransferase activity"/>
    <property type="evidence" value="ECO:0007669"/>
    <property type="project" value="UniProtKB-KW"/>
</dbReference>
<feature type="domain" description="O-methyltransferase C-terminal" evidence="4">
    <location>
        <begin position="116"/>
        <end position="322"/>
    </location>
</feature>
<gene>
    <name evidence="6" type="ORF">GCM10023320_40050</name>
</gene>
<dbReference type="Proteomes" id="UP001500804">
    <property type="component" value="Unassembled WGS sequence"/>
</dbReference>
<evidence type="ECO:0000256" key="2">
    <source>
        <dbReference type="ARBA" id="ARBA00022679"/>
    </source>
</evidence>
<feature type="domain" description="O-methyltransferase dimerisation" evidence="5">
    <location>
        <begin position="19"/>
        <end position="88"/>
    </location>
</feature>
<dbReference type="SUPFAM" id="SSF46785">
    <property type="entry name" value="Winged helix' DNA-binding domain"/>
    <property type="match status" value="1"/>
</dbReference>
<proteinExistence type="predicted"/>
<evidence type="ECO:0000313" key="7">
    <source>
        <dbReference type="Proteomes" id="UP001500804"/>
    </source>
</evidence>
<dbReference type="InterPro" id="IPR036390">
    <property type="entry name" value="WH_DNA-bd_sf"/>
</dbReference>
<dbReference type="InterPro" id="IPR012967">
    <property type="entry name" value="COMT_dimerisation"/>
</dbReference>
<comment type="caution">
    <text evidence="6">The sequence shown here is derived from an EMBL/GenBank/DDBJ whole genome shotgun (WGS) entry which is preliminary data.</text>
</comment>
<dbReference type="Gene3D" id="3.40.50.150">
    <property type="entry name" value="Vaccinia Virus protein VP39"/>
    <property type="match status" value="1"/>
</dbReference>
<dbReference type="InterPro" id="IPR001077">
    <property type="entry name" value="COMT_C"/>
</dbReference>
<dbReference type="CDD" id="cd02440">
    <property type="entry name" value="AdoMet_MTases"/>
    <property type="match status" value="1"/>
</dbReference>
<keyword evidence="3" id="KW-0949">S-adenosyl-L-methionine</keyword>
<dbReference type="Gene3D" id="1.10.10.10">
    <property type="entry name" value="Winged helix-like DNA-binding domain superfamily/Winged helix DNA-binding domain"/>
    <property type="match status" value="1"/>
</dbReference>
<accession>A0ABP9NL61</accession>